<sequence length="105" mass="12497">MNKRLHLDFHDKPNLEVILHPRFIEWINSISDRTVRNRLLFRIDKVKRGLIGDYKYLGCGLYELREFFGSGWRIYFVLIGNLSLLILHGGRKKAKKKILNIPLNY</sequence>
<dbReference type="STRING" id="1008459.TASI_0495"/>
<dbReference type="AlphaFoldDB" id="G4QAA1"/>
<reference key="1">
    <citation type="submission" date="2011-09" db="EMBL/GenBank/DDBJ databases">
        <title>Genomic characterization of the Taylorella genus.</title>
        <authorList>
            <person name="Hebert L."/>
            <person name="Moumen B."/>
            <person name="Pons N."/>
            <person name="Duquesne F."/>
            <person name="Breuil M.-F."/>
            <person name="Goux D."/>
            <person name="Batto J.-M."/>
            <person name="Renault P."/>
            <person name="Laugier C."/>
            <person name="Petry S."/>
        </authorList>
    </citation>
    <scope>NUCLEOTIDE SEQUENCE</scope>
    <source>
        <strain>MCE3</strain>
    </source>
</reference>
<evidence type="ECO:0000313" key="2">
    <source>
        <dbReference type="EMBL" id="AEP36270.1"/>
    </source>
</evidence>
<dbReference type="KEGG" id="tas:TASI_0495"/>
<accession>G4QAA1</accession>
<keyword evidence="1" id="KW-0812">Transmembrane</keyword>
<dbReference type="EMBL" id="CP003059">
    <property type="protein sequence ID" value="AEP36270.1"/>
    <property type="molecule type" value="Genomic_DNA"/>
</dbReference>
<dbReference type="InterPro" id="IPR014056">
    <property type="entry name" value="TypeIITA-like_toxin_pred"/>
</dbReference>
<keyword evidence="3" id="KW-1185">Reference proteome</keyword>
<dbReference type="RefSeq" id="WP_014111168.1">
    <property type="nucleotide sequence ID" value="NC_016043.1"/>
</dbReference>
<dbReference type="eggNOG" id="COG3657">
    <property type="taxonomic scope" value="Bacteria"/>
</dbReference>
<feature type="transmembrane region" description="Helical" evidence="1">
    <location>
        <begin position="72"/>
        <end position="90"/>
    </location>
</feature>
<gene>
    <name evidence="2" type="ordered locus">TASI_0495</name>
</gene>
<evidence type="ECO:0008006" key="4">
    <source>
        <dbReference type="Google" id="ProtNLM"/>
    </source>
</evidence>
<dbReference type="PANTHER" id="PTHR41791:SF1">
    <property type="entry name" value="SSL7039 PROTEIN"/>
    <property type="match status" value="1"/>
</dbReference>
<keyword evidence="1" id="KW-0472">Membrane</keyword>
<dbReference type="NCBIfam" id="TIGR02683">
    <property type="entry name" value="upstrm_HI1419"/>
    <property type="match status" value="1"/>
</dbReference>
<evidence type="ECO:0000313" key="3">
    <source>
        <dbReference type="Proteomes" id="UP000009284"/>
    </source>
</evidence>
<evidence type="ECO:0000256" key="1">
    <source>
        <dbReference type="SAM" id="Phobius"/>
    </source>
</evidence>
<reference evidence="2 3" key="2">
    <citation type="journal article" date="2012" name="PLoS ONE">
        <title>Genomic characterization of the taylorella genus.</title>
        <authorList>
            <person name="Hebert L."/>
            <person name="Moumen B."/>
            <person name="Pons N."/>
            <person name="Duquesne F."/>
            <person name="Breuil M.F."/>
            <person name="Goux D."/>
            <person name="Batto J.M."/>
            <person name="Laugier C."/>
            <person name="Renault P."/>
            <person name="Petry S."/>
        </authorList>
    </citation>
    <scope>NUCLEOTIDE SEQUENCE [LARGE SCALE GENOMIC DNA]</scope>
    <source>
        <strain evidence="2 3">MCE3</strain>
    </source>
</reference>
<organism evidence="2 3">
    <name type="scientific">Taylorella asinigenitalis (strain MCE3)</name>
    <dbReference type="NCBI Taxonomy" id="1008459"/>
    <lineage>
        <taxon>Bacteria</taxon>
        <taxon>Pseudomonadati</taxon>
        <taxon>Pseudomonadota</taxon>
        <taxon>Betaproteobacteria</taxon>
        <taxon>Burkholderiales</taxon>
        <taxon>Alcaligenaceae</taxon>
        <taxon>Taylorella</taxon>
    </lineage>
</organism>
<dbReference type="Proteomes" id="UP000009284">
    <property type="component" value="Chromosome"/>
</dbReference>
<dbReference type="PANTHER" id="PTHR41791">
    <property type="entry name" value="SSL7039 PROTEIN"/>
    <property type="match status" value="1"/>
</dbReference>
<protein>
    <recommendedName>
        <fullName evidence="4">Type II toxin-antitoxin system RelE/ParE family toxin</fullName>
    </recommendedName>
</protein>
<keyword evidence="1" id="KW-1133">Transmembrane helix</keyword>
<name>G4QAA1_TAYAM</name>
<dbReference type="HOGENOM" id="CLU_152445_0_0_4"/>
<proteinExistence type="predicted"/>